<proteinExistence type="predicted"/>
<keyword evidence="1" id="KW-0472">Membrane</keyword>
<keyword evidence="1" id="KW-0812">Transmembrane</keyword>
<dbReference type="EMBL" id="NKXS01001283">
    <property type="protein sequence ID" value="PIN19415.1"/>
    <property type="molecule type" value="Genomic_DNA"/>
</dbReference>
<feature type="transmembrane region" description="Helical" evidence="1">
    <location>
        <begin position="51"/>
        <end position="70"/>
    </location>
</feature>
<organism evidence="2 3">
    <name type="scientific">Handroanthus impetiginosus</name>
    <dbReference type="NCBI Taxonomy" id="429701"/>
    <lineage>
        <taxon>Eukaryota</taxon>
        <taxon>Viridiplantae</taxon>
        <taxon>Streptophyta</taxon>
        <taxon>Embryophyta</taxon>
        <taxon>Tracheophyta</taxon>
        <taxon>Spermatophyta</taxon>
        <taxon>Magnoliopsida</taxon>
        <taxon>eudicotyledons</taxon>
        <taxon>Gunneridae</taxon>
        <taxon>Pentapetalae</taxon>
        <taxon>asterids</taxon>
        <taxon>lamiids</taxon>
        <taxon>Lamiales</taxon>
        <taxon>Bignoniaceae</taxon>
        <taxon>Crescentiina</taxon>
        <taxon>Tabebuia alliance</taxon>
        <taxon>Handroanthus</taxon>
    </lineage>
</organism>
<keyword evidence="3" id="KW-1185">Reference proteome</keyword>
<keyword evidence="1" id="KW-1133">Transmembrane helix</keyword>
<accession>A0A2G9HPH2</accession>
<reference evidence="3" key="1">
    <citation type="journal article" date="2018" name="Gigascience">
        <title>Genome assembly of the Pink Ipe (Handroanthus impetiginosus, Bignoniaceae), a highly valued, ecologically keystone Neotropical timber forest tree.</title>
        <authorList>
            <person name="Silva-Junior O.B."/>
            <person name="Grattapaglia D."/>
            <person name="Novaes E."/>
            <person name="Collevatti R.G."/>
        </authorList>
    </citation>
    <scope>NUCLEOTIDE SEQUENCE [LARGE SCALE GENOMIC DNA]</scope>
    <source>
        <strain evidence="3">cv. UFG-1</strain>
    </source>
</reference>
<protein>
    <submittedName>
        <fullName evidence="2">Uncharacterized protein</fullName>
    </submittedName>
</protein>
<dbReference type="STRING" id="429701.A0A2G9HPH2"/>
<gene>
    <name evidence="2" type="ORF">CDL12_07919</name>
</gene>
<evidence type="ECO:0000313" key="2">
    <source>
        <dbReference type="EMBL" id="PIN19415.1"/>
    </source>
</evidence>
<dbReference type="PANTHER" id="PTHR34781:SF2">
    <property type="entry name" value="TRANSMEMBRANE PROTEIN"/>
    <property type="match status" value="1"/>
</dbReference>
<evidence type="ECO:0000313" key="3">
    <source>
        <dbReference type="Proteomes" id="UP000231279"/>
    </source>
</evidence>
<feature type="transmembrane region" description="Helical" evidence="1">
    <location>
        <begin position="76"/>
        <end position="98"/>
    </location>
</feature>
<dbReference type="PANTHER" id="PTHR34781">
    <property type="entry name" value="TRANSMEMBRANE PROTEIN"/>
    <property type="match status" value="1"/>
</dbReference>
<comment type="caution">
    <text evidence="2">The sequence shown here is derived from an EMBL/GenBank/DDBJ whole genome shotgun (WGS) entry which is preliminary data.</text>
</comment>
<dbReference type="OrthoDB" id="1936751at2759"/>
<sequence length="131" mass="14285">MREQDEQTRVLYELCSIAIHILRTAPLPVSFPSLSLLSSPPSSSSSRRTQISPAAFGSIFIGISVALMLFGSVTFLIGLVLMPLVITLVLLFYIVGIVSNLSEIGRAILWPALDSNKATPAEDYYSKNKQL</sequence>
<name>A0A2G9HPH2_9LAMI</name>
<dbReference type="AlphaFoldDB" id="A0A2G9HPH2"/>
<evidence type="ECO:0000256" key="1">
    <source>
        <dbReference type="SAM" id="Phobius"/>
    </source>
</evidence>
<dbReference type="Proteomes" id="UP000231279">
    <property type="component" value="Unassembled WGS sequence"/>
</dbReference>